<dbReference type="GO" id="GO:0046872">
    <property type="term" value="F:metal ion binding"/>
    <property type="evidence" value="ECO:0007669"/>
    <property type="project" value="UniProtKB-KW"/>
</dbReference>
<sequence length="351" mass="37195">MSPHYDRRKFLTRGLVVGGFAVAAPTLLSACVSSGTESAPAGGLGIASQRLAWIKNTQFAGSYLADKNGYYTQEGFSGADLVAGGPTAPPIESDVLSRTFAGVSQVPIVGSAVAEGAPLKIVGAVYQRYAGCVMSMGANPISTPEDLYGKTIGCASSSEPVWRNFIAALGLDNSRIKTVPVQGDPIGMTAGEIDGYLGFINSQVVDLRAKGFDIRTMLLADVGFPLVGQVYITTQDNIDNHRDKLKAFLKAEVRGWTDVLADPQRATDLTVTEYGRTLNLNPQSTFQCCLAGNELIRSGRPNQQILAISDEAAEANIRSIAAGGLDLSVTDLFELGPIREVYQDNPDLTLA</sequence>
<dbReference type="Pfam" id="PF09084">
    <property type="entry name" value="NMT1"/>
    <property type="match status" value="1"/>
</dbReference>
<dbReference type="OrthoDB" id="174578at2"/>
<dbReference type="InterPro" id="IPR027939">
    <property type="entry name" value="NMT1/THI5"/>
</dbReference>
<dbReference type="Gene3D" id="3.40.190.10">
    <property type="entry name" value="Periplasmic binding protein-like II"/>
    <property type="match status" value="2"/>
</dbReference>
<keyword evidence="15" id="KW-1185">Reference proteome</keyword>
<keyword evidence="8" id="KW-0784">Thiamine biosynthesis</keyword>
<evidence type="ECO:0000256" key="11">
    <source>
        <dbReference type="ARBA" id="ARBA00048179"/>
    </source>
</evidence>
<dbReference type="KEGG" id="nsl:BOX37_08045"/>
<dbReference type="PROSITE" id="PS51257">
    <property type="entry name" value="PROKAR_LIPOPROTEIN"/>
    <property type="match status" value="1"/>
</dbReference>
<dbReference type="AlphaFoldDB" id="A0A1J0VPM5"/>
<evidence type="ECO:0000256" key="5">
    <source>
        <dbReference type="ARBA" id="ARBA00022679"/>
    </source>
</evidence>
<keyword evidence="9" id="KW-0408">Iron</keyword>
<evidence type="ECO:0000256" key="4">
    <source>
        <dbReference type="ARBA" id="ARBA00011738"/>
    </source>
</evidence>
<evidence type="ECO:0000256" key="12">
    <source>
        <dbReference type="SAM" id="SignalP"/>
    </source>
</evidence>
<evidence type="ECO:0000256" key="10">
    <source>
        <dbReference type="ARBA" id="ARBA00033171"/>
    </source>
</evidence>
<evidence type="ECO:0000256" key="2">
    <source>
        <dbReference type="ARBA" id="ARBA00004948"/>
    </source>
</evidence>
<keyword evidence="5" id="KW-0808">Transferase</keyword>
<feature type="domain" description="SsuA/THI5-like" evidence="13">
    <location>
        <begin position="56"/>
        <end position="266"/>
    </location>
</feature>
<dbReference type="InterPro" id="IPR006311">
    <property type="entry name" value="TAT_signal"/>
</dbReference>
<dbReference type="SUPFAM" id="SSF53850">
    <property type="entry name" value="Periplasmic binding protein-like II"/>
    <property type="match status" value="1"/>
</dbReference>
<dbReference type="Proteomes" id="UP000183810">
    <property type="component" value="Chromosome"/>
</dbReference>
<organism evidence="14 15">
    <name type="scientific">Nocardia mangyaensis</name>
    <dbReference type="NCBI Taxonomy" id="2213200"/>
    <lineage>
        <taxon>Bacteria</taxon>
        <taxon>Bacillati</taxon>
        <taxon>Actinomycetota</taxon>
        <taxon>Actinomycetes</taxon>
        <taxon>Mycobacteriales</taxon>
        <taxon>Nocardiaceae</taxon>
        <taxon>Nocardia</taxon>
    </lineage>
</organism>
<evidence type="ECO:0000256" key="9">
    <source>
        <dbReference type="ARBA" id="ARBA00023004"/>
    </source>
</evidence>
<dbReference type="PROSITE" id="PS51318">
    <property type="entry name" value="TAT"/>
    <property type="match status" value="1"/>
</dbReference>
<dbReference type="GO" id="GO:0009228">
    <property type="term" value="P:thiamine biosynthetic process"/>
    <property type="evidence" value="ECO:0007669"/>
    <property type="project" value="UniProtKB-KW"/>
</dbReference>
<keyword evidence="12" id="KW-0732">Signal</keyword>
<comment type="similarity">
    <text evidence="3">Belongs to the NMT1/THI5 family.</text>
</comment>
<evidence type="ECO:0000256" key="7">
    <source>
        <dbReference type="ARBA" id="ARBA00022898"/>
    </source>
</evidence>
<gene>
    <name evidence="14" type="ORF">BOX37_08045</name>
</gene>
<comment type="pathway">
    <text evidence="2">Cofactor biosynthesis; thiamine diphosphate biosynthesis.</text>
</comment>
<comment type="function">
    <text evidence="1">Responsible for the formation of the pyrimidine heterocycle in the thiamine biosynthesis pathway. Catalyzes the formation of hydroxymethylpyrimidine phosphate (HMP-P) from histidine and pyridoxal phosphate (PLP). The protein uses PLP and the active site histidine to form HMP-P, generating an inactive enzyme. The enzyme can only undergo a single turnover, which suggests it is a suicide enzyme.</text>
</comment>
<keyword evidence="6" id="KW-0479">Metal-binding</keyword>
<accession>A0A1J0VPM5</accession>
<comment type="subunit">
    <text evidence="4">Homodimer.</text>
</comment>
<protein>
    <recommendedName>
        <fullName evidence="10">Thiamine pyrimidine synthase</fullName>
    </recommendedName>
</protein>
<feature type="signal peptide" evidence="12">
    <location>
        <begin position="1"/>
        <end position="30"/>
    </location>
</feature>
<name>A0A1J0VPM5_9NOCA</name>
<dbReference type="EMBL" id="CP018082">
    <property type="protein sequence ID" value="APE33927.1"/>
    <property type="molecule type" value="Genomic_DNA"/>
</dbReference>
<proteinExistence type="inferred from homology"/>
<dbReference type="GO" id="GO:0016740">
    <property type="term" value="F:transferase activity"/>
    <property type="evidence" value="ECO:0007669"/>
    <property type="project" value="UniProtKB-KW"/>
</dbReference>
<evidence type="ECO:0000313" key="14">
    <source>
        <dbReference type="EMBL" id="APE33927.1"/>
    </source>
</evidence>
<evidence type="ECO:0000256" key="1">
    <source>
        <dbReference type="ARBA" id="ARBA00003469"/>
    </source>
</evidence>
<feature type="chain" id="PRO_5039011511" description="Thiamine pyrimidine synthase" evidence="12">
    <location>
        <begin position="31"/>
        <end position="351"/>
    </location>
</feature>
<evidence type="ECO:0000256" key="8">
    <source>
        <dbReference type="ARBA" id="ARBA00022977"/>
    </source>
</evidence>
<comment type="catalytic activity">
    <reaction evidence="11">
        <text>N(6)-(pyridoxal phosphate)-L-lysyl-[4-amino-5-hydroxymethyl-2-methylpyrimidine phosphate synthase] + L-histidyl-[4-amino-5-hydroxymethyl-2-methylpyrimidine phosphate synthase] + 2 Fe(3+) + 4 H2O = L-lysyl-[4-amino-5-hydroxymethyl-2-methylpyrimidine phosphate synthase] + (2S)-2-amino-5-hydroxy-4-oxopentanoyl-[4-amino-5-hydroxymethyl-2-methylpyrimidine phosphate synthase] + 4-amino-2-methyl-5-(phosphooxymethyl)pyrimidine + 3-oxopropanoate + 2 Fe(2+) + 2 H(+)</text>
        <dbReference type="Rhea" id="RHEA:65756"/>
        <dbReference type="Rhea" id="RHEA-COMP:16892"/>
        <dbReference type="Rhea" id="RHEA-COMP:16893"/>
        <dbReference type="Rhea" id="RHEA-COMP:16894"/>
        <dbReference type="Rhea" id="RHEA-COMP:16895"/>
        <dbReference type="ChEBI" id="CHEBI:15377"/>
        <dbReference type="ChEBI" id="CHEBI:15378"/>
        <dbReference type="ChEBI" id="CHEBI:29033"/>
        <dbReference type="ChEBI" id="CHEBI:29034"/>
        <dbReference type="ChEBI" id="CHEBI:29969"/>
        <dbReference type="ChEBI" id="CHEBI:29979"/>
        <dbReference type="ChEBI" id="CHEBI:33190"/>
        <dbReference type="ChEBI" id="CHEBI:58354"/>
        <dbReference type="ChEBI" id="CHEBI:143915"/>
        <dbReference type="ChEBI" id="CHEBI:157692"/>
    </reaction>
    <physiologicalReaction direction="left-to-right" evidence="11">
        <dbReference type="Rhea" id="RHEA:65757"/>
    </physiologicalReaction>
</comment>
<reference evidence="14" key="1">
    <citation type="submission" date="2016-11" db="EMBL/GenBank/DDBJ databases">
        <authorList>
            <person name="Jaros S."/>
            <person name="Januszkiewicz K."/>
            <person name="Wedrychowicz H."/>
        </authorList>
    </citation>
    <scope>NUCLEOTIDE SEQUENCE [LARGE SCALE GENOMIC DNA]</scope>
    <source>
        <strain evidence="14">Y48</strain>
    </source>
</reference>
<dbReference type="InterPro" id="IPR015168">
    <property type="entry name" value="SsuA/THI5"/>
</dbReference>
<evidence type="ECO:0000313" key="15">
    <source>
        <dbReference type="Proteomes" id="UP000183810"/>
    </source>
</evidence>
<dbReference type="PANTHER" id="PTHR31528:SF1">
    <property type="entry name" value="4-AMINO-5-HYDROXYMETHYL-2-METHYLPYRIMIDINE PHOSPHATE SYNTHASE THI11-RELATED"/>
    <property type="match status" value="1"/>
</dbReference>
<dbReference type="PANTHER" id="PTHR31528">
    <property type="entry name" value="4-AMINO-5-HYDROXYMETHYL-2-METHYLPYRIMIDINE PHOSPHATE SYNTHASE THI11-RELATED"/>
    <property type="match status" value="1"/>
</dbReference>
<keyword evidence="7" id="KW-0663">Pyridoxal phosphate</keyword>
<evidence type="ECO:0000256" key="3">
    <source>
        <dbReference type="ARBA" id="ARBA00009406"/>
    </source>
</evidence>
<evidence type="ECO:0000259" key="13">
    <source>
        <dbReference type="Pfam" id="PF09084"/>
    </source>
</evidence>
<evidence type="ECO:0000256" key="6">
    <source>
        <dbReference type="ARBA" id="ARBA00022723"/>
    </source>
</evidence>
<dbReference type="RefSeq" id="WP_071927108.1">
    <property type="nucleotide sequence ID" value="NZ_CP018082.1"/>
</dbReference>